<feature type="compositionally biased region" description="Polar residues" evidence="1">
    <location>
        <begin position="85"/>
        <end position="94"/>
    </location>
</feature>
<feature type="compositionally biased region" description="Polar residues" evidence="1">
    <location>
        <begin position="57"/>
        <end position="73"/>
    </location>
</feature>
<proteinExistence type="predicted"/>
<dbReference type="InParanoid" id="A0A0C3DV90"/>
<gene>
    <name evidence="2" type="ORF">OIDMADRAFT_100866</name>
</gene>
<dbReference type="Proteomes" id="UP000054321">
    <property type="component" value="Unassembled WGS sequence"/>
</dbReference>
<reference evidence="3" key="2">
    <citation type="submission" date="2015-01" db="EMBL/GenBank/DDBJ databases">
        <title>Evolutionary Origins and Diversification of the Mycorrhizal Mutualists.</title>
        <authorList>
            <consortium name="DOE Joint Genome Institute"/>
            <consortium name="Mycorrhizal Genomics Consortium"/>
            <person name="Kohler A."/>
            <person name="Kuo A."/>
            <person name="Nagy L.G."/>
            <person name="Floudas D."/>
            <person name="Copeland A."/>
            <person name="Barry K.W."/>
            <person name="Cichocki N."/>
            <person name="Veneault-Fourrey C."/>
            <person name="LaButti K."/>
            <person name="Lindquist E.A."/>
            <person name="Lipzen A."/>
            <person name="Lundell T."/>
            <person name="Morin E."/>
            <person name="Murat C."/>
            <person name="Riley R."/>
            <person name="Ohm R."/>
            <person name="Sun H."/>
            <person name="Tunlid A."/>
            <person name="Henrissat B."/>
            <person name="Grigoriev I.V."/>
            <person name="Hibbett D.S."/>
            <person name="Martin F."/>
        </authorList>
    </citation>
    <scope>NUCLEOTIDE SEQUENCE [LARGE SCALE GENOMIC DNA]</scope>
    <source>
        <strain evidence="3">Zn</strain>
    </source>
</reference>
<dbReference type="OrthoDB" id="5429993at2759"/>
<feature type="region of interest" description="Disordered" evidence="1">
    <location>
        <begin position="1"/>
        <end position="116"/>
    </location>
</feature>
<evidence type="ECO:0000313" key="3">
    <source>
        <dbReference type="Proteomes" id="UP000054321"/>
    </source>
</evidence>
<keyword evidence="3" id="KW-1185">Reference proteome</keyword>
<name>A0A0C3DV90_OIDMZ</name>
<sequence>MNKRRNWSGLNASIRPPSARANIGRPTTGGPQRAFSTRQSSSSQSSEPVKQDRSRPPLTTSRHLRNPSASVASTAPRVPSHTRAKSSSTVSTAGSALRPPTRGSAEEATSRPTLAEPQIKKPFSALQQHFSPAKNPAPKPNLAAYLAPPSPSKLPSNIAISAEISKLQNELLQLHLLHKGAALVDREWRASAKRKLGDRFQSVVDRNEALIGLEVEEMGKVNAAAFQNWQGLGAPGWGLEEKIQILDEVVNGVWNLGESGGKYARTVKKFERWLGKCQYIMEARSRDHDDEDEEILFIEELDASWKNDCLILGRKLESWQCQLRDLRSPGGSSSLATVMEGCGSLVEGMLKELTVMGQIEQDAMRMEVEWIKDMNDDIMEDDQSKPAAGAIWRSR</sequence>
<evidence type="ECO:0000313" key="2">
    <source>
        <dbReference type="EMBL" id="KIN06033.1"/>
    </source>
</evidence>
<evidence type="ECO:0000256" key="1">
    <source>
        <dbReference type="SAM" id="MobiDB-lite"/>
    </source>
</evidence>
<evidence type="ECO:0008006" key="4">
    <source>
        <dbReference type="Google" id="ProtNLM"/>
    </source>
</evidence>
<dbReference type="STRING" id="913774.A0A0C3DV90"/>
<reference evidence="2 3" key="1">
    <citation type="submission" date="2014-04" db="EMBL/GenBank/DDBJ databases">
        <authorList>
            <consortium name="DOE Joint Genome Institute"/>
            <person name="Kuo A."/>
            <person name="Martino E."/>
            <person name="Perotto S."/>
            <person name="Kohler A."/>
            <person name="Nagy L.G."/>
            <person name="Floudas D."/>
            <person name="Copeland A."/>
            <person name="Barry K.W."/>
            <person name="Cichocki N."/>
            <person name="Veneault-Fourrey C."/>
            <person name="LaButti K."/>
            <person name="Lindquist E.A."/>
            <person name="Lipzen A."/>
            <person name="Lundell T."/>
            <person name="Morin E."/>
            <person name="Murat C."/>
            <person name="Sun H."/>
            <person name="Tunlid A."/>
            <person name="Henrissat B."/>
            <person name="Grigoriev I.V."/>
            <person name="Hibbett D.S."/>
            <person name="Martin F."/>
            <person name="Nordberg H.P."/>
            <person name="Cantor M.N."/>
            <person name="Hua S.X."/>
        </authorList>
    </citation>
    <scope>NUCLEOTIDE SEQUENCE [LARGE SCALE GENOMIC DNA]</scope>
    <source>
        <strain evidence="2 3">Zn</strain>
    </source>
</reference>
<accession>A0A0C3DV90</accession>
<dbReference type="EMBL" id="KN832871">
    <property type="protein sequence ID" value="KIN06033.1"/>
    <property type="molecule type" value="Genomic_DNA"/>
</dbReference>
<dbReference type="HOGENOM" id="CLU_030105_1_0_1"/>
<organism evidence="2 3">
    <name type="scientific">Oidiodendron maius (strain Zn)</name>
    <dbReference type="NCBI Taxonomy" id="913774"/>
    <lineage>
        <taxon>Eukaryota</taxon>
        <taxon>Fungi</taxon>
        <taxon>Dikarya</taxon>
        <taxon>Ascomycota</taxon>
        <taxon>Pezizomycotina</taxon>
        <taxon>Leotiomycetes</taxon>
        <taxon>Leotiomycetes incertae sedis</taxon>
        <taxon>Myxotrichaceae</taxon>
        <taxon>Oidiodendron</taxon>
    </lineage>
</organism>
<protein>
    <recommendedName>
        <fullName evidence="4">AGA1 A-agglutinin anchor subunit</fullName>
    </recommendedName>
</protein>
<dbReference type="AlphaFoldDB" id="A0A0C3DV90"/>